<dbReference type="Proteomes" id="UP000464657">
    <property type="component" value="Chromosome"/>
</dbReference>
<keyword evidence="1" id="KW-1133">Transmembrane helix</keyword>
<feature type="transmembrane region" description="Helical" evidence="1">
    <location>
        <begin position="213"/>
        <end position="233"/>
    </location>
</feature>
<protein>
    <submittedName>
        <fullName evidence="2">Uncharacterized protein</fullName>
    </submittedName>
</protein>
<sequence length="349" mass="40530">MNITQLFNRNFVRFGIPALLFSILIIYVKSPYFQANTDILTLGISLDLLVTIPIIYFLLIRKTTIPKTTIVPMMIVGLLIGIFVLPETNHQYLNFFKTWFLPIIEISVVTFVIVKMRKAILFHKSQENSTLDFFTTLKKTCAEILPKPIVIPFATEIAVFYYGFFNWKRRKLAENEFSYHKESGSITLFYMFIMLIAIETVPIHFLLAMWNPIVAWILTILSIYSGFQIFGFVRSMTKRPIEVTKDTLLLRYGIMHEAEIPLSEIKEIKLYKKSFTEEDNSMRFSLLGEMESHNILIEIHNEQTLHGLFGIKKQFTKLALHVDKDVAFKTYVDTALNLQKETKANLSIL</sequence>
<accession>A0A7L4ZQM3</accession>
<keyword evidence="1" id="KW-0472">Membrane</keyword>
<reference evidence="2 3" key="1">
    <citation type="journal article" date="2013" name="Int. J. Syst. Evol. Microbiol.">
        <title>Kordia antarctica sp. nov., isolated from Antarctic seawater.</title>
        <authorList>
            <person name="Baek K."/>
            <person name="Choi A."/>
            <person name="Kang I."/>
            <person name="Lee K."/>
            <person name="Cho J.C."/>
        </authorList>
    </citation>
    <scope>NUCLEOTIDE SEQUENCE [LARGE SCALE GENOMIC DNA]</scope>
    <source>
        <strain evidence="2 3">IMCC3317</strain>
    </source>
</reference>
<gene>
    <name evidence="2" type="ORF">IMCC3317_38690</name>
</gene>
<keyword evidence="1" id="KW-0812">Transmembrane</keyword>
<dbReference type="RefSeq" id="WP_160131025.1">
    <property type="nucleotide sequence ID" value="NZ_CP019288.1"/>
</dbReference>
<keyword evidence="3" id="KW-1185">Reference proteome</keyword>
<dbReference type="KEGG" id="kan:IMCC3317_38690"/>
<feature type="transmembrane region" description="Helical" evidence="1">
    <location>
        <begin position="39"/>
        <end position="58"/>
    </location>
</feature>
<dbReference type="AlphaFoldDB" id="A0A7L4ZQM3"/>
<name>A0A7L4ZQM3_9FLAO</name>
<evidence type="ECO:0000313" key="2">
    <source>
        <dbReference type="EMBL" id="QHI38476.1"/>
    </source>
</evidence>
<evidence type="ECO:0000256" key="1">
    <source>
        <dbReference type="SAM" id="Phobius"/>
    </source>
</evidence>
<dbReference type="EMBL" id="CP019288">
    <property type="protein sequence ID" value="QHI38476.1"/>
    <property type="molecule type" value="Genomic_DNA"/>
</dbReference>
<dbReference type="OrthoDB" id="979693at2"/>
<feature type="transmembrane region" description="Helical" evidence="1">
    <location>
        <begin position="70"/>
        <end position="86"/>
    </location>
</feature>
<feature type="transmembrane region" description="Helical" evidence="1">
    <location>
        <begin position="92"/>
        <end position="114"/>
    </location>
</feature>
<organism evidence="2 3">
    <name type="scientific">Kordia antarctica</name>
    <dbReference type="NCBI Taxonomy" id="1218801"/>
    <lineage>
        <taxon>Bacteria</taxon>
        <taxon>Pseudomonadati</taxon>
        <taxon>Bacteroidota</taxon>
        <taxon>Flavobacteriia</taxon>
        <taxon>Flavobacteriales</taxon>
        <taxon>Flavobacteriaceae</taxon>
        <taxon>Kordia</taxon>
    </lineage>
</organism>
<evidence type="ECO:0000313" key="3">
    <source>
        <dbReference type="Proteomes" id="UP000464657"/>
    </source>
</evidence>
<feature type="transmembrane region" description="Helical" evidence="1">
    <location>
        <begin position="12"/>
        <end position="33"/>
    </location>
</feature>
<feature type="transmembrane region" description="Helical" evidence="1">
    <location>
        <begin position="188"/>
        <end position="207"/>
    </location>
</feature>
<proteinExistence type="predicted"/>